<accession>A0A9N8WAI1</accession>
<feature type="region of interest" description="Disordered" evidence="2">
    <location>
        <begin position="96"/>
        <end position="116"/>
    </location>
</feature>
<keyword evidence="1" id="KW-0175">Coiled coil</keyword>
<dbReference type="EMBL" id="CAJVQA010000497">
    <property type="protein sequence ID" value="CAG8477861.1"/>
    <property type="molecule type" value="Genomic_DNA"/>
</dbReference>
<dbReference type="AlphaFoldDB" id="A0A9N8WAI1"/>
<feature type="region of interest" description="Disordered" evidence="2">
    <location>
        <begin position="169"/>
        <end position="188"/>
    </location>
</feature>
<sequence>MLVWCTCYLCSSNNNSATNNNFYQNSVEFNLNLEEFLQAYQDYENNLENYSNFNNNLEVDKFENEFELEDSSGHENELLRKQKKFDDDDELMNSLESKNEVENNDELKNSLESKNEFENNVELENKCGNEFEDNDKSENSLISRNEFENYDELENSLEDGNKYMSRLEYEDSNNESESDSNNSTITDTSNMDIKDLKELKDLNSFLFLTTAKLQRLDEEVVFPSVQHEDTFTLHGCVLSLSSDTPALTKLICLIGHNSYRGCCYCNIKGIYSSHIYYPTKPSSDQNSKTYDPENLLIRTHNEFKRQIKKIQKAQTQLEKNQTIKHYSRQDFYFPSTSHKLIQAELKKINKHFSTISDVSGLQLMSFSQTGTKYDSTDVKTFSQLGLYALINSSAIDYCVDLIKIDKLFYIVDKEVDDDK</sequence>
<feature type="compositionally biased region" description="Low complexity" evidence="2">
    <location>
        <begin position="179"/>
        <end position="188"/>
    </location>
</feature>
<dbReference type="OrthoDB" id="2418628at2759"/>
<feature type="coiled-coil region" evidence="1">
    <location>
        <begin position="33"/>
        <end position="60"/>
    </location>
</feature>
<proteinExistence type="predicted"/>
<gene>
    <name evidence="3" type="ORF">CPELLU_LOCUS1383</name>
</gene>
<evidence type="ECO:0000256" key="2">
    <source>
        <dbReference type="SAM" id="MobiDB-lite"/>
    </source>
</evidence>
<name>A0A9N8WAI1_9GLOM</name>
<evidence type="ECO:0000313" key="4">
    <source>
        <dbReference type="Proteomes" id="UP000789759"/>
    </source>
</evidence>
<protein>
    <submittedName>
        <fullName evidence="3">13471_t:CDS:1</fullName>
    </submittedName>
</protein>
<feature type="compositionally biased region" description="Basic and acidic residues" evidence="2">
    <location>
        <begin position="97"/>
        <end position="116"/>
    </location>
</feature>
<reference evidence="3" key="1">
    <citation type="submission" date="2021-06" db="EMBL/GenBank/DDBJ databases">
        <authorList>
            <person name="Kallberg Y."/>
            <person name="Tangrot J."/>
            <person name="Rosling A."/>
        </authorList>
    </citation>
    <scope>NUCLEOTIDE SEQUENCE</scope>
    <source>
        <strain evidence="3">FL966</strain>
    </source>
</reference>
<comment type="caution">
    <text evidence="3">The sequence shown here is derived from an EMBL/GenBank/DDBJ whole genome shotgun (WGS) entry which is preliminary data.</text>
</comment>
<dbReference type="Proteomes" id="UP000789759">
    <property type="component" value="Unassembled WGS sequence"/>
</dbReference>
<keyword evidence="4" id="KW-1185">Reference proteome</keyword>
<evidence type="ECO:0000313" key="3">
    <source>
        <dbReference type="EMBL" id="CAG8477861.1"/>
    </source>
</evidence>
<organism evidence="3 4">
    <name type="scientific">Cetraspora pellucida</name>
    <dbReference type="NCBI Taxonomy" id="1433469"/>
    <lineage>
        <taxon>Eukaryota</taxon>
        <taxon>Fungi</taxon>
        <taxon>Fungi incertae sedis</taxon>
        <taxon>Mucoromycota</taxon>
        <taxon>Glomeromycotina</taxon>
        <taxon>Glomeromycetes</taxon>
        <taxon>Diversisporales</taxon>
        <taxon>Gigasporaceae</taxon>
        <taxon>Cetraspora</taxon>
    </lineage>
</organism>
<evidence type="ECO:0000256" key="1">
    <source>
        <dbReference type="SAM" id="Coils"/>
    </source>
</evidence>